<protein>
    <submittedName>
        <fullName evidence="4">HU family DNA-binding protein</fullName>
    </submittedName>
</protein>
<organism evidence="4 5">
    <name type="scientific">Luteococcus peritonei</name>
    <dbReference type="NCBI Taxonomy" id="88874"/>
    <lineage>
        <taxon>Bacteria</taxon>
        <taxon>Bacillati</taxon>
        <taxon>Actinomycetota</taxon>
        <taxon>Actinomycetes</taxon>
        <taxon>Propionibacteriales</taxon>
        <taxon>Propionibacteriaceae</taxon>
        <taxon>Luteococcus</taxon>
    </lineage>
</organism>
<name>A0ABW4RRU6_9ACTN</name>
<evidence type="ECO:0000256" key="1">
    <source>
        <dbReference type="ARBA" id="ARBA00023067"/>
    </source>
</evidence>
<dbReference type="Proteomes" id="UP001597326">
    <property type="component" value="Unassembled WGS sequence"/>
</dbReference>
<dbReference type="Pfam" id="PF00216">
    <property type="entry name" value="Bac_DNA_binding"/>
    <property type="match status" value="1"/>
</dbReference>
<accession>A0ABW4RRU6</accession>
<evidence type="ECO:0000256" key="2">
    <source>
        <dbReference type="ARBA" id="ARBA00023125"/>
    </source>
</evidence>
<keyword evidence="5" id="KW-1185">Reference proteome</keyword>
<dbReference type="InterPro" id="IPR010992">
    <property type="entry name" value="IHF-like_DNA-bd_dom_sf"/>
</dbReference>
<keyword evidence="1" id="KW-0226">DNA condensation</keyword>
<sequence>MNHSELVAAVATATDLPIETVNEVLGSTAELVGQALGRGERVQLAGLLVAEPTRRKERSGRNPRTGEPITIPERTAVRLTPAAALKRAVA</sequence>
<comment type="similarity">
    <text evidence="3">Belongs to the bacterial histone-like protein family.</text>
</comment>
<evidence type="ECO:0000313" key="5">
    <source>
        <dbReference type="Proteomes" id="UP001597326"/>
    </source>
</evidence>
<dbReference type="RefSeq" id="WP_343871641.1">
    <property type="nucleotide sequence ID" value="NZ_BAAAIX010000001.1"/>
</dbReference>
<proteinExistence type="inferred from homology"/>
<evidence type="ECO:0000313" key="4">
    <source>
        <dbReference type="EMBL" id="MFD1888570.1"/>
    </source>
</evidence>
<gene>
    <name evidence="4" type="ORF">ACFSCS_00005</name>
</gene>
<dbReference type="EMBL" id="JBHUFZ010000001">
    <property type="protein sequence ID" value="MFD1888570.1"/>
    <property type="molecule type" value="Genomic_DNA"/>
</dbReference>
<dbReference type="InterPro" id="IPR000119">
    <property type="entry name" value="Hist_DNA-bd"/>
</dbReference>
<dbReference type="PANTHER" id="PTHR33175">
    <property type="entry name" value="DNA-BINDING PROTEIN HU"/>
    <property type="match status" value="1"/>
</dbReference>
<dbReference type="SMART" id="SM00411">
    <property type="entry name" value="BHL"/>
    <property type="match status" value="1"/>
</dbReference>
<dbReference type="PANTHER" id="PTHR33175:SF3">
    <property type="entry name" value="DNA-BINDING PROTEIN HU-BETA"/>
    <property type="match status" value="1"/>
</dbReference>
<dbReference type="GO" id="GO:0003677">
    <property type="term" value="F:DNA binding"/>
    <property type="evidence" value="ECO:0007669"/>
    <property type="project" value="UniProtKB-KW"/>
</dbReference>
<comment type="caution">
    <text evidence="4">The sequence shown here is derived from an EMBL/GenBank/DDBJ whole genome shotgun (WGS) entry which is preliminary data.</text>
</comment>
<keyword evidence="2 4" id="KW-0238">DNA-binding</keyword>
<dbReference type="SUPFAM" id="SSF47729">
    <property type="entry name" value="IHF-like DNA-binding proteins"/>
    <property type="match status" value="1"/>
</dbReference>
<evidence type="ECO:0000256" key="3">
    <source>
        <dbReference type="RuleBase" id="RU003939"/>
    </source>
</evidence>
<reference evidence="5" key="1">
    <citation type="journal article" date="2019" name="Int. J. Syst. Evol. Microbiol.">
        <title>The Global Catalogue of Microorganisms (GCM) 10K type strain sequencing project: providing services to taxonomists for standard genome sequencing and annotation.</title>
        <authorList>
            <consortium name="The Broad Institute Genomics Platform"/>
            <consortium name="The Broad Institute Genome Sequencing Center for Infectious Disease"/>
            <person name="Wu L."/>
            <person name="Ma J."/>
        </authorList>
    </citation>
    <scope>NUCLEOTIDE SEQUENCE [LARGE SCALE GENOMIC DNA]</scope>
    <source>
        <strain evidence="5">CAIM 431</strain>
    </source>
</reference>
<dbReference type="Gene3D" id="4.10.520.10">
    <property type="entry name" value="IHF-like DNA-binding proteins"/>
    <property type="match status" value="1"/>
</dbReference>